<dbReference type="EMBL" id="SGIU01000001">
    <property type="protein sequence ID" value="TAI49574.1"/>
    <property type="molecule type" value="Genomic_DNA"/>
</dbReference>
<evidence type="ECO:0000259" key="1">
    <source>
        <dbReference type="PROSITE" id="PS51186"/>
    </source>
</evidence>
<proteinExistence type="predicted"/>
<dbReference type="InterPro" id="IPR051531">
    <property type="entry name" value="N-acetyltransferase"/>
</dbReference>
<keyword evidence="2" id="KW-0808">Transferase</keyword>
<name>A0A4Q8QHX8_9FLAO</name>
<keyword evidence="3" id="KW-1185">Reference proteome</keyword>
<gene>
    <name evidence="2" type="ORF">EW142_07180</name>
</gene>
<reference evidence="2 3" key="1">
    <citation type="submission" date="2019-02" db="EMBL/GenBank/DDBJ databases">
        <title>Draft genome sequence of Muricauda sp. 176CP4-71.</title>
        <authorList>
            <person name="Park J.-S."/>
        </authorList>
    </citation>
    <scope>NUCLEOTIDE SEQUENCE [LARGE SCALE GENOMIC DNA]</scope>
    <source>
        <strain evidence="2 3">176CP4-71</strain>
    </source>
</reference>
<dbReference type="OrthoDB" id="9798081at2"/>
<evidence type="ECO:0000313" key="2">
    <source>
        <dbReference type="EMBL" id="TAI49574.1"/>
    </source>
</evidence>
<dbReference type="AlphaFoldDB" id="A0A4Q8QHX8"/>
<dbReference type="SUPFAM" id="SSF55729">
    <property type="entry name" value="Acyl-CoA N-acyltransferases (Nat)"/>
    <property type="match status" value="1"/>
</dbReference>
<dbReference type="Proteomes" id="UP000291981">
    <property type="component" value="Unassembled WGS sequence"/>
</dbReference>
<dbReference type="Gene3D" id="3.40.630.30">
    <property type="match status" value="1"/>
</dbReference>
<feature type="domain" description="N-acetyltransferase" evidence="1">
    <location>
        <begin position="60"/>
        <end position="219"/>
    </location>
</feature>
<protein>
    <submittedName>
        <fullName evidence="2">N-acetyltransferase</fullName>
    </submittedName>
</protein>
<dbReference type="PANTHER" id="PTHR43792">
    <property type="entry name" value="GNAT FAMILY, PUTATIVE (AFU_ORTHOLOGUE AFUA_3G00765)-RELATED-RELATED"/>
    <property type="match status" value="1"/>
</dbReference>
<dbReference type="InterPro" id="IPR016181">
    <property type="entry name" value="Acyl_CoA_acyltransferase"/>
</dbReference>
<sequence length="221" mass="25317">MGKDSFGFETFDARIIHEWKAKHEKAQCFLKCVFWSGMDSVYPIKLKLRKVKVVVRTERLRLAVIDGNDAPFILELLNSPNWLTRIGDRKIKDLSSATDYIRSYILEGYQKNGYGQYKMVLKNSNITIGICGFVKREYLDHPDIGFAVLPKYEGQGYAFEATIAVLEYGLDNLGLSNVYGYTTEGNQKAKYLLQRIGLSYKGQLIDPAHKEFLLYEYNPGN</sequence>
<comment type="caution">
    <text evidence="2">The sequence shown here is derived from an EMBL/GenBank/DDBJ whole genome shotgun (WGS) entry which is preliminary data.</text>
</comment>
<organism evidence="2 3">
    <name type="scientific">Flagellimonas allohymeniacidonis</name>
    <dbReference type="NCBI Taxonomy" id="2517819"/>
    <lineage>
        <taxon>Bacteria</taxon>
        <taxon>Pseudomonadati</taxon>
        <taxon>Bacteroidota</taxon>
        <taxon>Flavobacteriia</taxon>
        <taxon>Flavobacteriales</taxon>
        <taxon>Flavobacteriaceae</taxon>
        <taxon>Flagellimonas</taxon>
    </lineage>
</organism>
<accession>A0A4Q8QHX8</accession>
<dbReference type="InterPro" id="IPR000182">
    <property type="entry name" value="GNAT_dom"/>
</dbReference>
<dbReference type="GO" id="GO:0016747">
    <property type="term" value="F:acyltransferase activity, transferring groups other than amino-acyl groups"/>
    <property type="evidence" value="ECO:0007669"/>
    <property type="project" value="InterPro"/>
</dbReference>
<evidence type="ECO:0000313" key="3">
    <source>
        <dbReference type="Proteomes" id="UP000291981"/>
    </source>
</evidence>
<dbReference type="Pfam" id="PF13302">
    <property type="entry name" value="Acetyltransf_3"/>
    <property type="match status" value="1"/>
</dbReference>
<dbReference type="PANTHER" id="PTHR43792:SF1">
    <property type="entry name" value="N-ACETYLTRANSFERASE DOMAIN-CONTAINING PROTEIN"/>
    <property type="match status" value="1"/>
</dbReference>
<dbReference type="PROSITE" id="PS51186">
    <property type="entry name" value="GNAT"/>
    <property type="match status" value="1"/>
</dbReference>